<dbReference type="Gene3D" id="3.40.50.150">
    <property type="entry name" value="Vaccinia Virus protein VP39"/>
    <property type="match status" value="1"/>
</dbReference>
<reference evidence="6 7" key="1">
    <citation type="submission" date="2024-11" db="EMBL/GenBank/DDBJ databases">
        <title>Chromosome-level genome assembly of the freshwater bivalve Anodonta woodiana.</title>
        <authorList>
            <person name="Chen X."/>
        </authorList>
    </citation>
    <scope>NUCLEOTIDE SEQUENCE [LARGE SCALE GENOMIC DNA]</scope>
    <source>
        <strain evidence="6">MN2024</strain>
        <tissue evidence="6">Gills</tissue>
    </source>
</reference>
<gene>
    <name evidence="6" type="ORF">ACJMK2_012498</name>
</gene>
<evidence type="ECO:0000256" key="2">
    <source>
        <dbReference type="ARBA" id="ARBA00022679"/>
    </source>
</evidence>
<organism evidence="6 7">
    <name type="scientific">Sinanodonta woodiana</name>
    <name type="common">Chinese pond mussel</name>
    <name type="synonym">Anodonta woodiana</name>
    <dbReference type="NCBI Taxonomy" id="1069815"/>
    <lineage>
        <taxon>Eukaryota</taxon>
        <taxon>Metazoa</taxon>
        <taxon>Spiralia</taxon>
        <taxon>Lophotrochozoa</taxon>
        <taxon>Mollusca</taxon>
        <taxon>Bivalvia</taxon>
        <taxon>Autobranchia</taxon>
        <taxon>Heteroconchia</taxon>
        <taxon>Palaeoheterodonta</taxon>
        <taxon>Unionida</taxon>
        <taxon>Unionoidea</taxon>
        <taxon>Unionidae</taxon>
        <taxon>Unioninae</taxon>
        <taxon>Sinanodonta</taxon>
    </lineage>
</organism>
<dbReference type="EMBL" id="JBJQND010000013">
    <property type="protein sequence ID" value="KAL3857869.1"/>
    <property type="molecule type" value="Genomic_DNA"/>
</dbReference>
<keyword evidence="7" id="KW-1185">Reference proteome</keyword>
<evidence type="ECO:0000313" key="7">
    <source>
        <dbReference type="Proteomes" id="UP001634394"/>
    </source>
</evidence>
<protein>
    <recommendedName>
        <fullName evidence="5">ETFB lysine methyltransferase</fullName>
    </recommendedName>
    <alternativeName>
        <fullName evidence="4">Protein N-lysine methyltransferase METTL20</fullName>
    </alternativeName>
</protein>
<dbReference type="CDD" id="cd02440">
    <property type="entry name" value="AdoMet_MTases"/>
    <property type="match status" value="1"/>
</dbReference>
<comment type="similarity">
    <text evidence="3">Belongs to the methyltransferase superfamily. ETFBKMT family.</text>
</comment>
<dbReference type="GO" id="GO:0008168">
    <property type="term" value="F:methyltransferase activity"/>
    <property type="evidence" value="ECO:0007669"/>
    <property type="project" value="UniProtKB-KW"/>
</dbReference>
<evidence type="ECO:0000256" key="1">
    <source>
        <dbReference type="ARBA" id="ARBA00022603"/>
    </source>
</evidence>
<dbReference type="GO" id="GO:0032259">
    <property type="term" value="P:methylation"/>
    <property type="evidence" value="ECO:0007669"/>
    <property type="project" value="UniProtKB-KW"/>
</dbReference>
<name>A0ABD3V8E0_SINWO</name>
<dbReference type="PANTHER" id="PTHR43648:SF1">
    <property type="entry name" value="ELECTRON TRANSFER FLAVOPROTEIN BETA SUBUNIT LYSINE METHYLTRANSFERASE"/>
    <property type="match status" value="1"/>
</dbReference>
<evidence type="ECO:0000256" key="5">
    <source>
        <dbReference type="ARBA" id="ARBA00042266"/>
    </source>
</evidence>
<proteinExistence type="inferred from homology"/>
<sequence>MTLFTRLFKKTSLVTIKAKHLDLLARRRSSVIQRDESVVKLILDNTELTINHMTPEIKLHLITPRCSMWKSKGDNLPFSDPYWAFYWPGGQVLSRFILDNSELFVNRTVLDVGSGCGASAIACRLVGAKRVVANDTDPVAITAIGLNATRNKVTLEMNNRDLIGELNPDWSTVLLGDMFYDENFATMFSKWLPLLAERFGTDIFIGDPGRYPLKNHPVQSFLVKQAEYELPLNTRDENNGMTHGFVWKYVIK</sequence>
<dbReference type="EMBL" id="JBJQND010000013">
    <property type="protein sequence ID" value="KAL3857868.1"/>
    <property type="molecule type" value="Genomic_DNA"/>
</dbReference>
<dbReference type="PANTHER" id="PTHR43648">
    <property type="entry name" value="ELECTRON TRANSFER FLAVOPROTEIN BETA SUBUNIT LYSINE METHYLTRANSFERASE"/>
    <property type="match status" value="1"/>
</dbReference>
<dbReference type="InterPro" id="IPR050078">
    <property type="entry name" value="Ribosomal_L11_MeTrfase_PrmA"/>
</dbReference>
<evidence type="ECO:0000256" key="4">
    <source>
        <dbReference type="ARBA" id="ARBA00041867"/>
    </source>
</evidence>
<keyword evidence="1" id="KW-0489">Methyltransferase</keyword>
<evidence type="ECO:0000313" key="6">
    <source>
        <dbReference type="EMBL" id="KAL3857869.1"/>
    </source>
</evidence>
<dbReference type="InterPro" id="IPR029063">
    <property type="entry name" value="SAM-dependent_MTases_sf"/>
</dbReference>
<accession>A0ABD3V8E0</accession>
<dbReference type="SUPFAM" id="SSF53335">
    <property type="entry name" value="S-adenosyl-L-methionine-dependent methyltransferases"/>
    <property type="match status" value="1"/>
</dbReference>
<evidence type="ECO:0000256" key="3">
    <source>
        <dbReference type="ARBA" id="ARBA00037932"/>
    </source>
</evidence>
<dbReference type="AlphaFoldDB" id="A0ABD3V8E0"/>
<comment type="caution">
    <text evidence="6">The sequence shown here is derived from an EMBL/GenBank/DDBJ whole genome shotgun (WGS) entry which is preliminary data.</text>
</comment>
<dbReference type="Proteomes" id="UP001634394">
    <property type="component" value="Unassembled WGS sequence"/>
</dbReference>
<keyword evidence="2" id="KW-0808">Transferase</keyword>
<dbReference type="Pfam" id="PF06325">
    <property type="entry name" value="PrmA"/>
    <property type="match status" value="1"/>
</dbReference>